<proteinExistence type="predicted"/>
<name>A0A9N9J5N9_9GLOM</name>
<sequence>AMSSATPPNYHLTVNGQAGRLGSSATQQRPDGKPFVKAYGYIPNETTITWDLTDEGSGDTEIPLTDPEFPEPEPGADGVEPEPDMPTPDIDPGGGEPEITPLEPDITPDTDPDEFPEPDIPEPEIPEPEPTPDTDPDKPTDPDTTPDKGDRDPGDDDGERPEDFD</sequence>
<feature type="non-terminal residue" evidence="2">
    <location>
        <position position="165"/>
    </location>
</feature>
<feature type="compositionally biased region" description="Acidic residues" evidence="1">
    <location>
        <begin position="153"/>
        <end position="165"/>
    </location>
</feature>
<dbReference type="AlphaFoldDB" id="A0A9N9J5N9"/>
<dbReference type="EMBL" id="CAJVPS010048066">
    <property type="protein sequence ID" value="CAG8763994.1"/>
    <property type="molecule type" value="Genomic_DNA"/>
</dbReference>
<keyword evidence="3" id="KW-1185">Reference proteome</keyword>
<evidence type="ECO:0000256" key="1">
    <source>
        <dbReference type="SAM" id="MobiDB-lite"/>
    </source>
</evidence>
<feature type="compositionally biased region" description="Basic and acidic residues" evidence="1">
    <location>
        <begin position="135"/>
        <end position="152"/>
    </location>
</feature>
<feature type="compositionally biased region" description="Acidic residues" evidence="1">
    <location>
        <begin position="106"/>
        <end position="134"/>
    </location>
</feature>
<protein>
    <submittedName>
        <fullName evidence="2">508_t:CDS:1</fullName>
    </submittedName>
</protein>
<gene>
    <name evidence="2" type="ORF">ALEPTO_LOCUS13780</name>
</gene>
<accession>A0A9N9J5N9</accession>
<feature type="compositionally biased region" description="Polar residues" evidence="1">
    <location>
        <begin position="1"/>
        <end position="16"/>
    </location>
</feature>
<organism evidence="2 3">
    <name type="scientific">Ambispora leptoticha</name>
    <dbReference type="NCBI Taxonomy" id="144679"/>
    <lineage>
        <taxon>Eukaryota</taxon>
        <taxon>Fungi</taxon>
        <taxon>Fungi incertae sedis</taxon>
        <taxon>Mucoromycota</taxon>
        <taxon>Glomeromycotina</taxon>
        <taxon>Glomeromycetes</taxon>
        <taxon>Archaeosporales</taxon>
        <taxon>Ambisporaceae</taxon>
        <taxon>Ambispora</taxon>
    </lineage>
</organism>
<feature type="region of interest" description="Disordered" evidence="1">
    <location>
        <begin position="1"/>
        <end position="165"/>
    </location>
</feature>
<comment type="caution">
    <text evidence="2">The sequence shown here is derived from an EMBL/GenBank/DDBJ whole genome shotgun (WGS) entry which is preliminary data.</text>
</comment>
<evidence type="ECO:0000313" key="2">
    <source>
        <dbReference type="EMBL" id="CAG8763994.1"/>
    </source>
</evidence>
<evidence type="ECO:0000313" key="3">
    <source>
        <dbReference type="Proteomes" id="UP000789508"/>
    </source>
</evidence>
<reference evidence="2" key="1">
    <citation type="submission" date="2021-06" db="EMBL/GenBank/DDBJ databases">
        <authorList>
            <person name="Kallberg Y."/>
            <person name="Tangrot J."/>
            <person name="Rosling A."/>
        </authorList>
    </citation>
    <scope>NUCLEOTIDE SEQUENCE</scope>
    <source>
        <strain evidence="2">FL130A</strain>
    </source>
</reference>
<dbReference type="Proteomes" id="UP000789508">
    <property type="component" value="Unassembled WGS sequence"/>
</dbReference>
<dbReference type="PRINTS" id="PR01217">
    <property type="entry name" value="PRICHEXTENSN"/>
</dbReference>